<evidence type="ECO:0000313" key="6">
    <source>
        <dbReference type="EMBL" id="GIQ67332.1"/>
    </source>
</evidence>
<dbReference type="PROSITE" id="PS51257">
    <property type="entry name" value="PROKAR_LIPOPROTEIN"/>
    <property type="match status" value="1"/>
</dbReference>
<dbReference type="InterPro" id="IPR004302">
    <property type="entry name" value="Cellulose/chitin-bd_N"/>
</dbReference>
<dbReference type="Pfam" id="PF03067">
    <property type="entry name" value="LPMO_10"/>
    <property type="match status" value="1"/>
</dbReference>
<reference evidence="6" key="1">
    <citation type="submission" date="2021-04" db="EMBL/GenBank/DDBJ databases">
        <title>Draft genome sequence of Xylanibacillus composti strain K13.</title>
        <authorList>
            <person name="Uke A."/>
            <person name="Chhe C."/>
            <person name="Baramee S."/>
            <person name="Kosugi A."/>
        </authorList>
    </citation>
    <scope>NUCLEOTIDE SEQUENCE</scope>
    <source>
        <strain evidence="6">K13</strain>
    </source>
</reference>
<dbReference type="GO" id="GO:0005576">
    <property type="term" value="C:extracellular region"/>
    <property type="evidence" value="ECO:0007669"/>
    <property type="project" value="InterPro"/>
</dbReference>
<dbReference type="CDD" id="cd12215">
    <property type="entry name" value="ChiC_BD"/>
    <property type="match status" value="1"/>
</dbReference>
<dbReference type="InterPro" id="IPR003610">
    <property type="entry name" value="CBM5/12"/>
</dbReference>
<name>A0A8J4H0T0_9BACL</name>
<evidence type="ECO:0000256" key="2">
    <source>
        <dbReference type="ARBA" id="ARBA00022801"/>
    </source>
</evidence>
<accession>A0A8J4H0T0</accession>
<dbReference type="EMBL" id="BOVK01000003">
    <property type="protein sequence ID" value="GIQ67332.1"/>
    <property type="molecule type" value="Genomic_DNA"/>
</dbReference>
<dbReference type="SUPFAM" id="SSF81296">
    <property type="entry name" value="E set domains"/>
    <property type="match status" value="1"/>
</dbReference>
<dbReference type="PANTHER" id="PTHR34823">
    <property type="entry name" value="GLCNAC-BINDING PROTEIN A"/>
    <property type="match status" value="1"/>
</dbReference>
<feature type="domain" description="Chitin-binding type-3" evidence="5">
    <location>
        <begin position="232"/>
        <end position="274"/>
    </location>
</feature>
<dbReference type="GO" id="GO:0030246">
    <property type="term" value="F:carbohydrate binding"/>
    <property type="evidence" value="ECO:0007669"/>
    <property type="project" value="InterPro"/>
</dbReference>
<dbReference type="GO" id="GO:0004553">
    <property type="term" value="F:hydrolase activity, hydrolyzing O-glycosyl compounds"/>
    <property type="evidence" value="ECO:0007669"/>
    <property type="project" value="InterPro"/>
</dbReference>
<protein>
    <recommendedName>
        <fullName evidence="5">Chitin-binding type-3 domain-containing protein</fullName>
    </recommendedName>
</protein>
<keyword evidence="1 4" id="KW-0732">Signal</keyword>
<dbReference type="Pfam" id="PF02839">
    <property type="entry name" value="CBM_5_12"/>
    <property type="match status" value="1"/>
</dbReference>
<keyword evidence="7" id="KW-1185">Reference proteome</keyword>
<gene>
    <name evidence="6" type="ORF">XYCOK13_01560</name>
</gene>
<dbReference type="SUPFAM" id="SSF51055">
    <property type="entry name" value="Carbohydrate binding domain"/>
    <property type="match status" value="2"/>
</dbReference>
<evidence type="ECO:0000256" key="1">
    <source>
        <dbReference type="ARBA" id="ARBA00022729"/>
    </source>
</evidence>
<dbReference type="InterPro" id="IPR014756">
    <property type="entry name" value="Ig_E-set"/>
</dbReference>
<dbReference type="SMART" id="SM00495">
    <property type="entry name" value="ChtBD3"/>
    <property type="match status" value="2"/>
</dbReference>
<keyword evidence="3" id="KW-0624">Polysaccharide degradation</keyword>
<feature type="domain" description="Chitin-binding type-3" evidence="5">
    <location>
        <begin position="290"/>
        <end position="334"/>
    </location>
</feature>
<proteinExistence type="predicted"/>
<keyword evidence="2" id="KW-0378">Hydrolase</keyword>
<dbReference type="InterPro" id="IPR051024">
    <property type="entry name" value="GlcNAc_Chitin_IntDeg"/>
</dbReference>
<comment type="caution">
    <text evidence="6">The sequence shown here is derived from an EMBL/GenBank/DDBJ whole genome shotgun (WGS) entry which is preliminary data.</text>
</comment>
<keyword evidence="3" id="KW-0119">Carbohydrate metabolism</keyword>
<dbReference type="RefSeq" id="WP_213409942.1">
    <property type="nucleotide sequence ID" value="NZ_BOVK01000003.1"/>
</dbReference>
<evidence type="ECO:0000259" key="5">
    <source>
        <dbReference type="SMART" id="SM00495"/>
    </source>
</evidence>
<dbReference type="GO" id="GO:0000272">
    <property type="term" value="P:polysaccharide catabolic process"/>
    <property type="evidence" value="ECO:0007669"/>
    <property type="project" value="UniProtKB-KW"/>
</dbReference>
<dbReference type="Gene3D" id="2.70.50.50">
    <property type="entry name" value="chitin-binding protein cbp21"/>
    <property type="match status" value="1"/>
</dbReference>
<dbReference type="SMR" id="A0A8J4H0T0"/>
<sequence>MTALFAKERKLSKTNMLVAAAGIALLLFACSLLFANSADAHGYVQNSRAHLCQLGINTNCGQVQYEPFSVEGRGDFPEIGVPDGRIASANGGTGAAPFYELDVQTATRWSKINLQGGPHTFRWVIQANHATNNWKYYITKKGWNPNEPLARANLELFCEYRDHGANPPLDYSSDCFIPNDREGYHVIVAVWDIFDTQNAFYQAIDVNLSINPSAPTTPPPGHPGDPNRFGEIEEWVSIRPYQAGEIVRYNGAVWEAVYYSRGVVPGTNNAWRLVDGSPNNPNPGPNPGQYPAWNPNTVYTNEIVSHNGQLWQAQWWTQGQEPGTTGQWGPWRLVTN</sequence>
<dbReference type="AlphaFoldDB" id="A0A8J4H0T0"/>
<dbReference type="PANTHER" id="PTHR34823:SF1">
    <property type="entry name" value="CHITIN-BINDING TYPE-4 DOMAIN-CONTAINING PROTEIN"/>
    <property type="match status" value="1"/>
</dbReference>
<dbReference type="InterPro" id="IPR036573">
    <property type="entry name" value="CBM_sf_5/12"/>
</dbReference>
<evidence type="ECO:0000256" key="4">
    <source>
        <dbReference type="SAM" id="SignalP"/>
    </source>
</evidence>
<dbReference type="CDD" id="cd21177">
    <property type="entry name" value="LPMO_AA10"/>
    <property type="match status" value="1"/>
</dbReference>
<dbReference type="Proteomes" id="UP000677918">
    <property type="component" value="Unassembled WGS sequence"/>
</dbReference>
<dbReference type="Gene3D" id="2.10.10.20">
    <property type="entry name" value="Carbohydrate-binding module superfamily 5/12"/>
    <property type="match status" value="2"/>
</dbReference>
<evidence type="ECO:0000313" key="7">
    <source>
        <dbReference type="Proteomes" id="UP000677918"/>
    </source>
</evidence>
<organism evidence="6 7">
    <name type="scientific">Xylanibacillus composti</name>
    <dbReference type="NCBI Taxonomy" id="1572762"/>
    <lineage>
        <taxon>Bacteria</taxon>
        <taxon>Bacillati</taxon>
        <taxon>Bacillota</taxon>
        <taxon>Bacilli</taxon>
        <taxon>Bacillales</taxon>
        <taxon>Paenibacillaceae</taxon>
        <taxon>Xylanibacillus</taxon>
    </lineage>
</organism>
<feature type="chain" id="PRO_5035150709" description="Chitin-binding type-3 domain-containing protein" evidence="4">
    <location>
        <begin position="41"/>
        <end position="336"/>
    </location>
</feature>
<evidence type="ECO:0000256" key="3">
    <source>
        <dbReference type="ARBA" id="ARBA00023326"/>
    </source>
</evidence>
<feature type="signal peptide" evidence="4">
    <location>
        <begin position="1"/>
        <end position="40"/>
    </location>
</feature>